<gene>
    <name evidence="3" type="ORF">EQU50_05205</name>
</gene>
<evidence type="ECO:0008006" key="5">
    <source>
        <dbReference type="Google" id="ProtNLM"/>
    </source>
</evidence>
<dbReference type="AlphaFoldDB" id="A0A4Q7DGA9"/>
<feature type="chain" id="PRO_5020888849" description="PsiF repeat-containing protein" evidence="2">
    <location>
        <begin position="25"/>
        <end position="101"/>
    </location>
</feature>
<organism evidence="3 4">
    <name type="scientific">Candidatus Finniella inopinata</name>
    <dbReference type="NCBI Taxonomy" id="1696036"/>
    <lineage>
        <taxon>Bacteria</taxon>
        <taxon>Pseudomonadati</taxon>
        <taxon>Pseudomonadota</taxon>
        <taxon>Alphaproteobacteria</taxon>
        <taxon>Holosporales</taxon>
        <taxon>Candidatus Paracaedibacteraceae</taxon>
        <taxon>Candidatus Finniella</taxon>
    </lineage>
</organism>
<dbReference type="EMBL" id="SCFB01000006">
    <property type="protein sequence ID" value="RZI45833.1"/>
    <property type="molecule type" value="Genomic_DNA"/>
</dbReference>
<evidence type="ECO:0000256" key="1">
    <source>
        <dbReference type="SAM" id="MobiDB-lite"/>
    </source>
</evidence>
<sequence>MLKNLKYILAIGLMALGYADSVDASEKADPQAFVEKYCTGKANEAKMKTNKHLKAACDEAMAANAAPASDDDEELDGGGPEDVQRGGVTKAQYDAHMRKKR</sequence>
<proteinExistence type="predicted"/>
<protein>
    <recommendedName>
        <fullName evidence="5">PsiF repeat-containing protein</fullName>
    </recommendedName>
</protein>
<feature type="region of interest" description="Disordered" evidence="1">
    <location>
        <begin position="64"/>
        <end position="101"/>
    </location>
</feature>
<evidence type="ECO:0000313" key="3">
    <source>
        <dbReference type="EMBL" id="RZI45833.1"/>
    </source>
</evidence>
<reference evidence="3 4" key="1">
    <citation type="submission" date="2018-10" db="EMBL/GenBank/DDBJ databases">
        <title>An updated phylogeny of the Alphaproteobacteria reveals that the parasitic Rickettsiales and Holosporales have independent origins.</title>
        <authorList>
            <person name="Munoz-Gomez S.A."/>
            <person name="Hess S."/>
            <person name="Burger G."/>
            <person name="Lang B.F."/>
            <person name="Susko E."/>
            <person name="Slamovits C.H."/>
            <person name="Roger A.J."/>
        </authorList>
    </citation>
    <scope>NUCLEOTIDE SEQUENCE [LARGE SCALE GENOMIC DNA]</scope>
    <source>
        <strain evidence="3">HOLO01</strain>
    </source>
</reference>
<feature type="signal peptide" evidence="2">
    <location>
        <begin position="1"/>
        <end position="24"/>
    </location>
</feature>
<keyword evidence="4" id="KW-1185">Reference proteome</keyword>
<keyword evidence="2" id="KW-0732">Signal</keyword>
<dbReference type="Proteomes" id="UP000293550">
    <property type="component" value="Unassembled WGS sequence"/>
</dbReference>
<name>A0A4Q7DGA9_9PROT</name>
<dbReference type="RefSeq" id="WP_130154086.1">
    <property type="nucleotide sequence ID" value="NZ_SCFB01000006.1"/>
</dbReference>
<accession>A0A4Q7DGA9</accession>
<evidence type="ECO:0000313" key="4">
    <source>
        <dbReference type="Proteomes" id="UP000293550"/>
    </source>
</evidence>
<comment type="caution">
    <text evidence="3">The sequence shown here is derived from an EMBL/GenBank/DDBJ whole genome shotgun (WGS) entry which is preliminary data.</text>
</comment>
<evidence type="ECO:0000256" key="2">
    <source>
        <dbReference type="SAM" id="SignalP"/>
    </source>
</evidence>